<name>A0A3Q9UZ60_9MICO</name>
<evidence type="ECO:0000313" key="2">
    <source>
        <dbReference type="EMBL" id="AZZ51744.1"/>
    </source>
</evidence>
<dbReference type="SMART" id="SM00458">
    <property type="entry name" value="RICIN"/>
    <property type="match status" value="1"/>
</dbReference>
<proteinExistence type="predicted"/>
<dbReference type="EMBL" id="CP028137">
    <property type="protein sequence ID" value="AZZ51744.1"/>
    <property type="molecule type" value="Genomic_DNA"/>
</dbReference>
<dbReference type="InterPro" id="IPR035992">
    <property type="entry name" value="Ricin_B-like_lectins"/>
</dbReference>
<dbReference type="CDD" id="cd00161">
    <property type="entry name" value="beta-trefoil_Ricin-like"/>
    <property type="match status" value="1"/>
</dbReference>
<dbReference type="KEGG" id="rfs:C1I64_06570"/>
<dbReference type="Proteomes" id="UP000285317">
    <property type="component" value="Chromosome"/>
</dbReference>
<sequence length="370" mass="40806">MIFSPYPRWTGSVRRPPARAAEEPERHCMSRTVKSTIKTRLLGTMTAALIASLTTLGVAAPAEAATAPVGVGAAQEIRNQHSSMCLDDFDFVTQPGAEVRQWSCSESSNQRWQIRDLGTGYAEIKNVFSNLCLDDYNFGSTPGAEVRQWTCTGATNQQWQITDVGGGSSQILNRHSNLCLDDRDFAQTDGAAIQQWTCTGSKVQRWSITDPTVQKMTYALVRSANPSADELDAYARITDAMDRAVARYNRLSNIDRFYTVYYVPGVPTADANPNGTIRFGADRGYMQEGTALHELSHTVGVGYDAFVDRCQNNGWTSALPLLRTWDGPTATINCGGGHMWPYGLNYNPEYNELGFERHVKLVQAMLSDGM</sequence>
<gene>
    <name evidence="2" type="ORF">C1I64_06570</name>
</gene>
<dbReference type="AlphaFoldDB" id="A0A3Q9UZ60"/>
<evidence type="ECO:0000313" key="3">
    <source>
        <dbReference type="Proteomes" id="UP000285317"/>
    </source>
</evidence>
<reference evidence="2 3" key="1">
    <citation type="submission" date="2018-03" db="EMBL/GenBank/DDBJ databases">
        <title>Bacteriophage NCPPB3778 and a type I-E CRISPR drive the evolution of the US Biological Select Agent, Rathayibacter toxicus.</title>
        <authorList>
            <person name="Davis E.W.II."/>
            <person name="Tabima J.F."/>
            <person name="Weisberg A.J."/>
            <person name="Dantas Lopes L."/>
            <person name="Wiseman M.S."/>
            <person name="Wiseman M.S."/>
            <person name="Pupko T."/>
            <person name="Belcher M.S."/>
            <person name="Sechler A.J."/>
            <person name="Tancos M.A."/>
            <person name="Schroeder B.K."/>
            <person name="Murray T.D."/>
            <person name="Luster D.G."/>
            <person name="Schneider W.L."/>
            <person name="Rogers E."/>
            <person name="Andreote F.D."/>
            <person name="Grunwald N.J."/>
            <person name="Putnam M.L."/>
            <person name="Chang J.H."/>
        </authorList>
    </citation>
    <scope>NUCLEOTIDE SEQUENCE [LARGE SCALE GENOMIC DNA]</scope>
    <source>
        <strain evidence="2 3">DSM 15932</strain>
    </source>
</reference>
<dbReference type="InterPro" id="IPR000772">
    <property type="entry name" value="Ricin_B_lectin"/>
</dbReference>
<organism evidence="2 3">
    <name type="scientific">Rathayibacter festucae DSM 15932</name>
    <dbReference type="NCBI Taxonomy" id="1328866"/>
    <lineage>
        <taxon>Bacteria</taxon>
        <taxon>Bacillati</taxon>
        <taxon>Actinomycetota</taxon>
        <taxon>Actinomycetes</taxon>
        <taxon>Micrococcales</taxon>
        <taxon>Microbacteriaceae</taxon>
        <taxon>Rathayibacter</taxon>
    </lineage>
</organism>
<accession>A0A3Q9UZ60</accession>
<dbReference type="PROSITE" id="PS50231">
    <property type="entry name" value="RICIN_B_LECTIN"/>
    <property type="match status" value="1"/>
</dbReference>
<dbReference type="Gene3D" id="2.80.10.50">
    <property type="match status" value="1"/>
</dbReference>
<protein>
    <recommendedName>
        <fullName evidence="1">Ricin B lectin domain-containing protein</fullName>
    </recommendedName>
</protein>
<dbReference type="SUPFAM" id="SSF50370">
    <property type="entry name" value="Ricin B-like lectins"/>
    <property type="match status" value="1"/>
</dbReference>
<evidence type="ECO:0000259" key="1">
    <source>
        <dbReference type="SMART" id="SM00458"/>
    </source>
</evidence>
<dbReference type="Pfam" id="PF00652">
    <property type="entry name" value="Ricin_B_lectin"/>
    <property type="match status" value="1"/>
</dbReference>
<feature type="domain" description="Ricin B lectin" evidence="1">
    <location>
        <begin position="71"/>
        <end position="209"/>
    </location>
</feature>